<dbReference type="AlphaFoldDB" id="A0AA35X405"/>
<dbReference type="EMBL" id="CASHTH010003016">
    <property type="protein sequence ID" value="CAI8038861.1"/>
    <property type="molecule type" value="Genomic_DNA"/>
</dbReference>
<dbReference type="Proteomes" id="UP001174909">
    <property type="component" value="Unassembled WGS sequence"/>
</dbReference>
<proteinExistence type="predicted"/>
<dbReference type="InterPro" id="IPR015943">
    <property type="entry name" value="WD40/YVTN_repeat-like_dom_sf"/>
</dbReference>
<evidence type="ECO:0000313" key="2">
    <source>
        <dbReference type="EMBL" id="CAI8038861.1"/>
    </source>
</evidence>
<evidence type="ECO:0000313" key="3">
    <source>
        <dbReference type="Proteomes" id="UP001174909"/>
    </source>
</evidence>
<gene>
    <name evidence="2" type="ORF">GBAR_LOCUS21655</name>
</gene>
<comment type="caution">
    <text evidence="2">The sequence shown here is derived from an EMBL/GenBank/DDBJ whole genome shotgun (WGS) entry which is preliminary data.</text>
</comment>
<reference evidence="2" key="1">
    <citation type="submission" date="2023-03" db="EMBL/GenBank/DDBJ databases">
        <authorList>
            <person name="Steffen K."/>
            <person name="Cardenas P."/>
        </authorList>
    </citation>
    <scope>NUCLEOTIDE SEQUENCE</scope>
</reference>
<sequence length="757" mass="85345">MTWRLRWYRGVAWLLMRERQSSWPPLTMSPSSTAPLRIPSSLVPWLLSWVEDEPVEWSEVVSAVVSVSDGTLWLGTDSGLYSIVRDDDMLSVNNVTSVEASVTTLAWRTSLFTSGKHGTQRRRAFFLDPLTSPSSSQYLAHSGSGGLHTTRSRPHRESSSRRATFGLLVVGTADKIYFFNGEMWWFEWVSIWYSGQGGAIDGTPTSLSFSLSGDLFIGNNVSLTRVNSNYTFDRLGPLQGLPYNQILSLYHSSYTPQSPPAMVRSLPPSTTTSSGGTLWIGTTRGLALFDVSSGEFRHYFYGNRWHPGERVLGFAGSGGNGTVVLTDRGMAVVFPRLWTLEEKARHYQTMLDRHTRPPGLVADCSLTDFVPTSCAPHTTDNDGLWTSIALAAEAFRYKVTGDKEAKENAWSLFFGMQFLNNVTGVRGLMARSVVSENVSVDGGVWHNSTSEPGWKWKGDTSSDEVVGHMFAYPLIHDLVADSGEEKAEAKELVDSIVGYIHNNSYYLIDVTNHSTRWGVWNPQPLNFNQSWSDEHGLNSLQIVTYLLSAYRLTGHEDYLQAWANLSSDGGVYEGLPTHYGLNLVNQKITFPRDDNYSDDELAFLPYFTYFFTAKNQKPTSVLEEQMLDYVTLSLQRAWQIVKKEKSSLWTAIYAYAMDLVNDPDLIEALVWNLRTWPLELVEWNTTNSHRLDITFNPEQDRNLRTDSQSERVLPANERTQLRWNGNPFILDSGGGDSEMDPGAWLLPYWMARWIKML</sequence>
<dbReference type="Gene3D" id="2.130.10.10">
    <property type="entry name" value="YVTN repeat-like/Quinoprotein amine dehydrogenase"/>
    <property type="match status" value="1"/>
</dbReference>
<name>A0AA35X405_GEOBA</name>
<accession>A0AA35X405</accession>
<protein>
    <submittedName>
        <fullName evidence="2">Uncharacterized protein</fullName>
    </submittedName>
</protein>
<feature type="region of interest" description="Disordered" evidence="1">
    <location>
        <begin position="136"/>
        <end position="158"/>
    </location>
</feature>
<keyword evidence="3" id="KW-1185">Reference proteome</keyword>
<evidence type="ECO:0000256" key="1">
    <source>
        <dbReference type="SAM" id="MobiDB-lite"/>
    </source>
</evidence>
<organism evidence="2 3">
    <name type="scientific">Geodia barretti</name>
    <name type="common">Barrett's horny sponge</name>
    <dbReference type="NCBI Taxonomy" id="519541"/>
    <lineage>
        <taxon>Eukaryota</taxon>
        <taxon>Metazoa</taxon>
        <taxon>Porifera</taxon>
        <taxon>Demospongiae</taxon>
        <taxon>Heteroscleromorpha</taxon>
        <taxon>Tetractinellida</taxon>
        <taxon>Astrophorina</taxon>
        <taxon>Geodiidae</taxon>
        <taxon>Geodia</taxon>
    </lineage>
</organism>